<sequence length="69" mass="8176">MEKQTIHRVALALENSFSQEFLTCDFLLHMFLQCLQWACFRQELEFCDIHLHATMLGNRDKCNKMDAIP</sequence>
<dbReference type="AlphaFoldDB" id="A0A0E9X9P4"/>
<proteinExistence type="predicted"/>
<accession>A0A0E9X9P4</accession>
<organism evidence="1">
    <name type="scientific">Anguilla anguilla</name>
    <name type="common">European freshwater eel</name>
    <name type="synonym">Muraena anguilla</name>
    <dbReference type="NCBI Taxonomy" id="7936"/>
    <lineage>
        <taxon>Eukaryota</taxon>
        <taxon>Metazoa</taxon>
        <taxon>Chordata</taxon>
        <taxon>Craniata</taxon>
        <taxon>Vertebrata</taxon>
        <taxon>Euteleostomi</taxon>
        <taxon>Actinopterygii</taxon>
        <taxon>Neopterygii</taxon>
        <taxon>Teleostei</taxon>
        <taxon>Anguilliformes</taxon>
        <taxon>Anguillidae</taxon>
        <taxon>Anguilla</taxon>
    </lineage>
</organism>
<reference evidence="1" key="1">
    <citation type="submission" date="2014-11" db="EMBL/GenBank/DDBJ databases">
        <authorList>
            <person name="Amaro Gonzalez C."/>
        </authorList>
    </citation>
    <scope>NUCLEOTIDE SEQUENCE</scope>
</reference>
<evidence type="ECO:0000313" key="1">
    <source>
        <dbReference type="EMBL" id="JAH99467.1"/>
    </source>
</evidence>
<name>A0A0E9X9P4_ANGAN</name>
<protein>
    <submittedName>
        <fullName evidence="1">Uncharacterized protein</fullName>
    </submittedName>
</protein>
<dbReference type="EMBL" id="GBXM01009110">
    <property type="protein sequence ID" value="JAH99467.1"/>
    <property type="molecule type" value="Transcribed_RNA"/>
</dbReference>
<reference evidence="1" key="2">
    <citation type="journal article" date="2015" name="Fish Shellfish Immunol.">
        <title>Early steps in the European eel (Anguilla anguilla)-Vibrio vulnificus interaction in the gills: Role of the RtxA13 toxin.</title>
        <authorList>
            <person name="Callol A."/>
            <person name="Pajuelo D."/>
            <person name="Ebbesson L."/>
            <person name="Teles M."/>
            <person name="MacKenzie S."/>
            <person name="Amaro C."/>
        </authorList>
    </citation>
    <scope>NUCLEOTIDE SEQUENCE</scope>
</reference>